<evidence type="ECO:0000313" key="4">
    <source>
        <dbReference type="Proteomes" id="UP000266861"/>
    </source>
</evidence>
<keyword evidence="1" id="KW-0547">Nucleotide-binding</keyword>
<feature type="binding site" evidence="1">
    <location>
        <position position="139"/>
    </location>
    <ligand>
        <name>ATP</name>
        <dbReference type="ChEBI" id="CHEBI:30616"/>
    </ligand>
</feature>
<comment type="caution">
    <text evidence="3">The sequence shown here is derived from an EMBL/GenBank/DDBJ whole genome shotgun (WGS) entry which is preliminary data.</text>
</comment>
<dbReference type="InterPro" id="IPR017441">
    <property type="entry name" value="Protein_kinase_ATP_BS"/>
</dbReference>
<dbReference type="GO" id="GO:0004672">
    <property type="term" value="F:protein kinase activity"/>
    <property type="evidence" value="ECO:0007669"/>
    <property type="project" value="InterPro"/>
</dbReference>
<dbReference type="InterPro" id="IPR011009">
    <property type="entry name" value="Kinase-like_dom_sf"/>
</dbReference>
<protein>
    <recommendedName>
        <fullName evidence="2">Serine-threonine/tyrosine-protein kinase catalytic domain-containing protein</fullName>
    </recommendedName>
</protein>
<proteinExistence type="predicted"/>
<dbReference type="OrthoDB" id="112167at2759"/>
<gene>
    <name evidence="3" type="ORF">Glove_212g193</name>
</gene>
<dbReference type="InterPro" id="IPR053215">
    <property type="entry name" value="TKL_Ser/Thr_kinase"/>
</dbReference>
<dbReference type="Proteomes" id="UP000266861">
    <property type="component" value="Unassembled WGS sequence"/>
</dbReference>
<keyword evidence="4" id="KW-1185">Reference proteome</keyword>
<dbReference type="PANTHER" id="PTHR45756:SF1">
    <property type="entry name" value="PROTEIN KINASE DOMAIN CONTAINING PROTEIN"/>
    <property type="match status" value="1"/>
</dbReference>
<reference evidence="3 4" key="1">
    <citation type="submission" date="2018-08" db="EMBL/GenBank/DDBJ databases">
        <title>Genome and evolution of the arbuscular mycorrhizal fungus Diversispora epigaea (formerly Glomus versiforme) and its bacterial endosymbionts.</title>
        <authorList>
            <person name="Sun X."/>
            <person name="Fei Z."/>
            <person name="Harrison M."/>
        </authorList>
    </citation>
    <scope>NUCLEOTIDE SEQUENCE [LARGE SCALE GENOMIC DNA]</scope>
    <source>
        <strain evidence="3 4">IT104</strain>
    </source>
</reference>
<name>A0A397IR79_9GLOM</name>
<feature type="domain" description="Serine-threonine/tyrosine-protein kinase catalytic" evidence="2">
    <location>
        <begin position="160"/>
        <end position="237"/>
    </location>
</feature>
<dbReference type="EMBL" id="PQFF01000197">
    <property type="protein sequence ID" value="RHZ75614.1"/>
    <property type="molecule type" value="Genomic_DNA"/>
</dbReference>
<sequence length="239" mass="28512">MYAKRNLCWQYLFLDFKEIEEIGEMKEMRKRKNVAIGRRREEMEEIGEMKETRKTEELEEKCSECYQDNIRFNWCHAKRFQNEFDKWTRGFGTVYKAKWIDGPIRSWDYKVKIGKGKNAVAIYGITKNPTKNEYMVIMKYAINVGLKNIHEMGLMHKDFHSGEYTQASDIYSFGTVMSEVLTSYPLYYNIPHNENLAMSICSRLKPEIKCEIPQFLKEIMEKCWNFEPLNRPTAELLQN</sequence>
<dbReference type="Gene3D" id="1.10.510.10">
    <property type="entry name" value="Transferase(Phosphotransferase) domain 1"/>
    <property type="match status" value="1"/>
</dbReference>
<dbReference type="SUPFAM" id="SSF56112">
    <property type="entry name" value="Protein kinase-like (PK-like)"/>
    <property type="match status" value="1"/>
</dbReference>
<dbReference type="PROSITE" id="PS00107">
    <property type="entry name" value="PROTEIN_KINASE_ATP"/>
    <property type="match status" value="1"/>
</dbReference>
<dbReference type="PANTHER" id="PTHR45756">
    <property type="entry name" value="PALMITOYLTRANSFERASE"/>
    <property type="match status" value="1"/>
</dbReference>
<accession>A0A397IR79</accession>
<dbReference type="Pfam" id="PF07714">
    <property type="entry name" value="PK_Tyr_Ser-Thr"/>
    <property type="match status" value="1"/>
</dbReference>
<evidence type="ECO:0000256" key="1">
    <source>
        <dbReference type="PROSITE-ProRule" id="PRU10141"/>
    </source>
</evidence>
<dbReference type="GO" id="GO:0005524">
    <property type="term" value="F:ATP binding"/>
    <property type="evidence" value="ECO:0007669"/>
    <property type="project" value="UniProtKB-UniRule"/>
</dbReference>
<keyword evidence="1" id="KW-0067">ATP-binding</keyword>
<organism evidence="3 4">
    <name type="scientific">Diversispora epigaea</name>
    <dbReference type="NCBI Taxonomy" id="1348612"/>
    <lineage>
        <taxon>Eukaryota</taxon>
        <taxon>Fungi</taxon>
        <taxon>Fungi incertae sedis</taxon>
        <taxon>Mucoromycota</taxon>
        <taxon>Glomeromycotina</taxon>
        <taxon>Glomeromycetes</taxon>
        <taxon>Diversisporales</taxon>
        <taxon>Diversisporaceae</taxon>
        <taxon>Diversispora</taxon>
    </lineage>
</organism>
<dbReference type="STRING" id="1348612.A0A397IR79"/>
<dbReference type="AlphaFoldDB" id="A0A397IR79"/>
<evidence type="ECO:0000313" key="3">
    <source>
        <dbReference type="EMBL" id="RHZ75614.1"/>
    </source>
</evidence>
<evidence type="ECO:0000259" key="2">
    <source>
        <dbReference type="Pfam" id="PF07714"/>
    </source>
</evidence>
<dbReference type="InterPro" id="IPR001245">
    <property type="entry name" value="Ser-Thr/Tyr_kinase_cat_dom"/>
</dbReference>